<organism evidence="3 4">
    <name type="scientific">Nocardia uniformis</name>
    <dbReference type="NCBI Taxonomy" id="53432"/>
    <lineage>
        <taxon>Bacteria</taxon>
        <taxon>Bacillati</taxon>
        <taxon>Actinomycetota</taxon>
        <taxon>Actinomycetes</taxon>
        <taxon>Mycobacteriales</taxon>
        <taxon>Nocardiaceae</taxon>
        <taxon>Nocardia</taxon>
    </lineage>
</organism>
<proteinExistence type="predicted"/>
<keyword evidence="1 3" id="KW-0378">Hydrolase</keyword>
<dbReference type="EMBL" id="JABELX010000001">
    <property type="protein sequence ID" value="NNH68613.1"/>
    <property type="molecule type" value="Genomic_DNA"/>
</dbReference>
<dbReference type="SMART" id="SM01110">
    <property type="entry name" value="Cutinase"/>
    <property type="match status" value="1"/>
</dbReference>
<dbReference type="Proteomes" id="UP000586827">
    <property type="component" value="Unassembled WGS sequence"/>
</dbReference>
<evidence type="ECO:0000256" key="1">
    <source>
        <dbReference type="ARBA" id="ARBA00022801"/>
    </source>
</evidence>
<comment type="caution">
    <text evidence="3">The sequence shown here is derived from an EMBL/GenBank/DDBJ whole genome shotgun (WGS) entry which is preliminary data.</text>
</comment>
<keyword evidence="4" id="KW-1185">Reference proteome</keyword>
<dbReference type="Pfam" id="PF08237">
    <property type="entry name" value="PE-PPE"/>
    <property type="match status" value="1"/>
</dbReference>
<feature type="domain" description="PE-PPE" evidence="2">
    <location>
        <begin position="44"/>
        <end position="116"/>
    </location>
</feature>
<protein>
    <submittedName>
        <fullName evidence="3">Alpha/beta fold hydrolase</fullName>
    </submittedName>
</protein>
<dbReference type="SUPFAM" id="SSF53474">
    <property type="entry name" value="alpha/beta-Hydrolases"/>
    <property type="match status" value="1"/>
</dbReference>
<evidence type="ECO:0000313" key="3">
    <source>
        <dbReference type="EMBL" id="NNH68613.1"/>
    </source>
</evidence>
<dbReference type="Gene3D" id="3.40.50.1820">
    <property type="entry name" value="alpha/beta hydrolase"/>
    <property type="match status" value="1"/>
</dbReference>
<dbReference type="GO" id="GO:0016787">
    <property type="term" value="F:hydrolase activity"/>
    <property type="evidence" value="ECO:0007669"/>
    <property type="project" value="UniProtKB-KW"/>
</dbReference>
<name>A0A849BPW2_9NOCA</name>
<gene>
    <name evidence="3" type="ORF">HLB23_01740</name>
</gene>
<dbReference type="AlphaFoldDB" id="A0A849BPW2"/>
<dbReference type="RefSeq" id="WP_067520248.1">
    <property type="nucleotide sequence ID" value="NZ_JABELX010000001.1"/>
</dbReference>
<dbReference type="InterPro" id="IPR013228">
    <property type="entry name" value="PE-PPE_C"/>
</dbReference>
<accession>A0A849BPW2</accession>
<dbReference type="InterPro" id="IPR000675">
    <property type="entry name" value="Cutinase/axe"/>
</dbReference>
<reference evidence="3 4" key="1">
    <citation type="submission" date="2020-05" db="EMBL/GenBank/DDBJ databases">
        <title>MicrobeNet Type strains.</title>
        <authorList>
            <person name="Nicholson A.C."/>
        </authorList>
    </citation>
    <scope>NUCLEOTIDE SEQUENCE [LARGE SCALE GENOMIC DNA]</scope>
    <source>
        <strain evidence="3 4">JCM 3224</strain>
    </source>
</reference>
<dbReference type="InterPro" id="IPR029058">
    <property type="entry name" value="AB_hydrolase_fold"/>
</dbReference>
<evidence type="ECO:0000259" key="2">
    <source>
        <dbReference type="Pfam" id="PF08237"/>
    </source>
</evidence>
<sequence>MIDVLIVGGTWAPHGHPVTDAFAHALDPGRFTTRMVPYPADYGRQTTFADSRAAGAAALVDAVHGTDNRVILAGYSQGAIIAGDLAAEIGQGRRPEMEVLACALIADPLRPAGRFLDPDPGGYGIAGERHIDRIPTYWSAAPGDPITALPPGNPLRSIADLSQYFTLTGPEAVLRWGQSLVDVAIQRQMQDWWSPENFQSWGGAIAFARGYLIDGRHTDDYVRFGHAARLGEAINSAVTVSV</sequence>
<evidence type="ECO:0000313" key="4">
    <source>
        <dbReference type="Proteomes" id="UP000586827"/>
    </source>
</evidence>